<name>A0A2K0A4Z8_STAHA</name>
<dbReference type="RefSeq" id="WP_037552612.1">
    <property type="nucleotide sequence ID" value="NZ_CAJCGD010000021.1"/>
</dbReference>
<evidence type="ECO:0008006" key="3">
    <source>
        <dbReference type="Google" id="ProtNLM"/>
    </source>
</evidence>
<reference evidence="1 2" key="1">
    <citation type="submission" date="2017-12" db="EMBL/GenBank/DDBJ databases">
        <title>FDA dAtabase for Regulatory Grade micrObial Sequences (FDA-ARGOS): Supporting development and validation of Infectious Disease Dx tests.</title>
        <authorList>
            <person name="Hoffmann M."/>
            <person name="Allard M."/>
            <person name="Evans P."/>
            <person name="Brown E."/>
            <person name="Tallon L."/>
            <person name="Sadzewicz L."/>
            <person name="Sengamalay N."/>
            <person name="Ott S."/>
            <person name="Godinez A."/>
            <person name="Nagaraj S."/>
            <person name="Vavikolanu K."/>
            <person name="Aluvathingal J."/>
            <person name="Nadendla S."/>
            <person name="Sichtig H."/>
        </authorList>
    </citation>
    <scope>NUCLEOTIDE SEQUENCE [LARGE SCALE GENOMIC DNA]</scope>
    <source>
        <strain evidence="1 2">FDAARGOS_148</strain>
    </source>
</reference>
<dbReference type="AlphaFoldDB" id="A0A2K0A4Z8"/>
<proteinExistence type="predicted"/>
<comment type="caution">
    <text evidence="1">The sequence shown here is derived from an EMBL/GenBank/DDBJ whole genome shotgun (WGS) entry which is preliminary data.</text>
</comment>
<sequence>MEKLSEVHMKEINGGSKIGEAIGRWGGRFKQCIAGAADHPEAHGGTQIAFNCAEGAANGHTK</sequence>
<gene>
    <name evidence="1" type="ORF">AL503_014100</name>
</gene>
<evidence type="ECO:0000313" key="2">
    <source>
        <dbReference type="Proteomes" id="UP000053523"/>
    </source>
</evidence>
<protein>
    <recommendedName>
        <fullName evidence="3">Bacteriocin</fullName>
    </recommendedName>
</protein>
<dbReference type="Proteomes" id="UP000053523">
    <property type="component" value="Unassembled WGS sequence"/>
</dbReference>
<accession>A0A2K0A4Z8</accession>
<organism evidence="1 2">
    <name type="scientific">Staphylococcus haemolyticus</name>
    <dbReference type="NCBI Taxonomy" id="1283"/>
    <lineage>
        <taxon>Bacteria</taxon>
        <taxon>Bacillati</taxon>
        <taxon>Bacillota</taxon>
        <taxon>Bacilli</taxon>
        <taxon>Bacillales</taxon>
        <taxon>Staphylococcaceae</taxon>
        <taxon>Staphylococcus</taxon>
    </lineage>
</organism>
<dbReference type="EMBL" id="LORN02000016">
    <property type="protein sequence ID" value="PNN20097.1"/>
    <property type="molecule type" value="Genomic_DNA"/>
</dbReference>
<evidence type="ECO:0000313" key="1">
    <source>
        <dbReference type="EMBL" id="PNN20097.1"/>
    </source>
</evidence>